<reference evidence="1" key="1">
    <citation type="journal article" date="2020" name="Stud. Mycol.">
        <title>101 Dothideomycetes genomes: a test case for predicting lifestyles and emergence of pathogens.</title>
        <authorList>
            <person name="Haridas S."/>
            <person name="Albert R."/>
            <person name="Binder M."/>
            <person name="Bloem J."/>
            <person name="Labutti K."/>
            <person name="Salamov A."/>
            <person name="Andreopoulos B."/>
            <person name="Baker S."/>
            <person name="Barry K."/>
            <person name="Bills G."/>
            <person name="Bluhm B."/>
            <person name="Cannon C."/>
            <person name="Castanera R."/>
            <person name="Culley D."/>
            <person name="Daum C."/>
            <person name="Ezra D."/>
            <person name="Gonzalez J."/>
            <person name="Henrissat B."/>
            <person name="Kuo A."/>
            <person name="Liang C."/>
            <person name="Lipzen A."/>
            <person name="Lutzoni F."/>
            <person name="Magnuson J."/>
            <person name="Mondo S."/>
            <person name="Nolan M."/>
            <person name="Ohm R."/>
            <person name="Pangilinan J."/>
            <person name="Park H.-J."/>
            <person name="Ramirez L."/>
            <person name="Alfaro M."/>
            <person name="Sun H."/>
            <person name="Tritt A."/>
            <person name="Yoshinaga Y."/>
            <person name="Zwiers L.-H."/>
            <person name="Turgeon B."/>
            <person name="Goodwin S."/>
            <person name="Spatafora J."/>
            <person name="Crous P."/>
            <person name="Grigoriev I."/>
        </authorList>
    </citation>
    <scope>NUCLEOTIDE SEQUENCE</scope>
    <source>
        <strain evidence="1">ATCC 200398</strain>
    </source>
</reference>
<organism evidence="1 2">
    <name type="scientific">Lindgomyces ingoldianus</name>
    <dbReference type="NCBI Taxonomy" id="673940"/>
    <lineage>
        <taxon>Eukaryota</taxon>
        <taxon>Fungi</taxon>
        <taxon>Dikarya</taxon>
        <taxon>Ascomycota</taxon>
        <taxon>Pezizomycotina</taxon>
        <taxon>Dothideomycetes</taxon>
        <taxon>Pleosporomycetidae</taxon>
        <taxon>Pleosporales</taxon>
        <taxon>Lindgomycetaceae</taxon>
        <taxon>Lindgomyces</taxon>
    </lineage>
</organism>
<dbReference type="EMBL" id="MU003547">
    <property type="protein sequence ID" value="KAF2463726.1"/>
    <property type="molecule type" value="Genomic_DNA"/>
</dbReference>
<comment type="caution">
    <text evidence="1">The sequence shown here is derived from an EMBL/GenBank/DDBJ whole genome shotgun (WGS) entry which is preliminary data.</text>
</comment>
<keyword evidence="2" id="KW-1185">Reference proteome</keyword>
<gene>
    <name evidence="1" type="ORF">BDR25DRAFT_347059</name>
</gene>
<accession>A0ACB6Q9Y8</accession>
<name>A0ACB6Q9Y8_9PLEO</name>
<sequence>MASTDPWLWSVDDVVNQVCHSQRLFEAAGWGPPNCPDPKVFEDELRGNEISGAAFLTGIDDDFLKRELNIHALGRRRALLAVVAHLRNLSPKYALQAVLTGDGITQTHIPIREQHNSQPHFNSHEIMVVDGSGRKRRKIEPFHLASFTPPTEPIPAAKSSSEHEDDDQDSFNNDVEESDRSGEEDESLEDSEAETDYSWSEDLDVYDFNDADSEEEASEDTHAEEGQLSRAQVNAIMDERIAYYQQEWELRELPEERRQAFGRWNRPGSPGYRSFYARLTKREIEKFRIRLRTVRRDMRMLSWNDEDALRQLCSSFENTVYQMEKEKFNLQIFLRDSPPPKQNIPRAPKPSRRQPQPIDEEGEEVTDDEDSDIEENFMDLHDFIVSDEEDGSLKQAPNFCPASELDSVVGDDSSPVPPEPCEDEGRKRLSTAGDRVEVDSPEEIGQMPFHTVETFIDLGDSSDTQSNCLSMPDSTSQKFAPDILPATTLLTSNPALASAEEIAQWAWGEVLEDDHANERTLLKLLYEMGEAGRTMLRNRISQISRDSLMREIKRCVTMFAEGENKMEGILRDDLTKIIKLTKLFLSFYLRGNYSEQDVADDDMRELQEVLKDGLDFDLGCFFDLTEQFLGTIFQQTPNSASSQAQSRAIPLAHTEIITISSDDADERPNPKKRKKKPSQSAREAKKRQNIAHQRQQDQASSQHLLPQDNIHTVSSNPNDIISTGTHGQTISLCAEFAHSIKSHQTDGVRFMWRELVSAGEDDCGCVLAHTMGLGKTFQTIVLLTSIALAASTPTTRAQVPKRLRESRTLILAPAMIVPYWVEELKRWTPDYAKRLLGPVRKITSNMLTDGRVAEVDKWSNGGGILVIGYHLFRNLFNGEGLEDELTRSNVHRQLKDSAHIVVADEAQFIKNEDAKITTAVNQLRTTRRVALTGTPLANHMEEYFFLIDWASPGYLGKLQDFRYQYKNPIEQGLYAESYDGDYRRALKRLRVLEQTLEPKVHRRDFRVLQKDLPPKLEFLITLPLSEFQEKTYKVFVEMQLKGTEGKKISNATLWAWLPVLSLLCTHPMIFCDRLFNRPNKWKKNMEALNEGDVSSPWDVEQNGSVEQNGNLEQNSNVKEKAASLDEQMLKRQREMFDSASTEVILLSAKIEILDRILDHSRSARDRVVIFSQSLDVLDFLEARFLMQGRTFMKLTGSTATSKRLDDVDRFNSGDCEVYLISTKAGGVGLNLTGANRVVIMDSRHNPQDEEQAVGRTHRIGQLKPVFVYRLTVGGTFEDKLINNGHFKRQLALAVVDQERPRRQAFKSIDYLMEPELVDQMDLDHHLGLDCEVLDKLIQSPDTRNWIRVIERVNLQDPDLEAQLTEGERREVESDVIREERARRLRSQTRKMQAAAGLAL</sequence>
<evidence type="ECO:0000313" key="1">
    <source>
        <dbReference type="EMBL" id="KAF2463726.1"/>
    </source>
</evidence>
<protein>
    <submittedName>
        <fullName evidence="1">Uncharacterized protein</fullName>
    </submittedName>
</protein>
<dbReference type="Proteomes" id="UP000799755">
    <property type="component" value="Unassembled WGS sequence"/>
</dbReference>
<evidence type="ECO:0000313" key="2">
    <source>
        <dbReference type="Proteomes" id="UP000799755"/>
    </source>
</evidence>
<proteinExistence type="predicted"/>